<evidence type="ECO:0000313" key="3">
    <source>
        <dbReference type="EMBL" id="CAH0018430.1"/>
    </source>
</evidence>
<evidence type="ECO:0000259" key="2">
    <source>
        <dbReference type="Pfam" id="PF13391"/>
    </source>
</evidence>
<comment type="caution">
    <text evidence="3">The sequence shown here is derived from an EMBL/GenBank/DDBJ whole genome shotgun (WGS) entry which is preliminary data.</text>
</comment>
<feature type="domain" description="HNH nuclease" evidence="2">
    <location>
        <begin position="209"/>
        <end position="290"/>
    </location>
</feature>
<dbReference type="OrthoDB" id="5416097at2759"/>
<accession>A0A9N9VAX1</accession>
<feature type="compositionally biased region" description="Basic and acidic residues" evidence="1">
    <location>
        <begin position="181"/>
        <end position="192"/>
    </location>
</feature>
<gene>
    <name evidence="3" type="ORF">CRHIZ90672A_00009111</name>
</gene>
<feature type="region of interest" description="Disordered" evidence="1">
    <location>
        <begin position="135"/>
        <end position="192"/>
    </location>
</feature>
<evidence type="ECO:0000313" key="4">
    <source>
        <dbReference type="Proteomes" id="UP000696573"/>
    </source>
</evidence>
<sequence length="424" mass="47665">MAAPVDPRASPRANTRMNKNRLAIHRQLDDLLRDLDNRPDMMDQISRYMQHRTQWEEPSDLIPLDEVEQRLDLVEKFQASKRAKLAEEAEETDPDDDEAQKQAADWKLNRLTYAACMTMPLSLLVEYTDEEQISKMDNPTKRPGAQQPTMKRAAKRRRGSHETTDIDSGADSDTEESAQSARDRRIQLSEKIKSDEKRKKALGYQEGRCRISGSTEPEVAYIMPLSFTNSTIDIDRSTQFREAFYLFGASAVTASIVSGGVGLGANDKVSNMICLDRNLHSNWDKGYLGIKYLGMADVPGQDTTEITLQVVWMPMVKAAGFSCHDLIDLDDERDEYSGFAYTIESLADTAPGNKVFRGSGWPIVSGDRFTVRRSTGGAEYFVEMIKLRWHLGLLAAISGAAGDSDFIFGQDEDFERQVRDYGSV</sequence>
<evidence type="ECO:0000256" key="1">
    <source>
        <dbReference type="SAM" id="MobiDB-lite"/>
    </source>
</evidence>
<dbReference type="EMBL" id="CABFNQ020000533">
    <property type="protein sequence ID" value="CAH0018430.1"/>
    <property type="molecule type" value="Genomic_DNA"/>
</dbReference>
<organism evidence="3 4">
    <name type="scientific">Clonostachys rhizophaga</name>
    <dbReference type="NCBI Taxonomy" id="160324"/>
    <lineage>
        <taxon>Eukaryota</taxon>
        <taxon>Fungi</taxon>
        <taxon>Dikarya</taxon>
        <taxon>Ascomycota</taxon>
        <taxon>Pezizomycotina</taxon>
        <taxon>Sordariomycetes</taxon>
        <taxon>Hypocreomycetidae</taxon>
        <taxon>Hypocreales</taxon>
        <taxon>Bionectriaceae</taxon>
        <taxon>Clonostachys</taxon>
    </lineage>
</organism>
<dbReference type="Pfam" id="PF13391">
    <property type="entry name" value="HNH_2"/>
    <property type="match status" value="1"/>
</dbReference>
<proteinExistence type="predicted"/>
<dbReference type="Proteomes" id="UP000696573">
    <property type="component" value="Unassembled WGS sequence"/>
</dbReference>
<dbReference type="AlphaFoldDB" id="A0A9N9VAX1"/>
<protein>
    <recommendedName>
        <fullName evidence="2">HNH nuclease domain-containing protein</fullName>
    </recommendedName>
</protein>
<keyword evidence="4" id="KW-1185">Reference proteome</keyword>
<name>A0A9N9VAX1_9HYPO</name>
<dbReference type="InterPro" id="IPR003615">
    <property type="entry name" value="HNH_nuc"/>
</dbReference>
<feature type="region of interest" description="Disordered" evidence="1">
    <location>
        <begin position="1"/>
        <end position="20"/>
    </location>
</feature>
<reference evidence="3" key="1">
    <citation type="submission" date="2021-10" db="EMBL/GenBank/DDBJ databases">
        <authorList>
            <person name="Piombo E."/>
        </authorList>
    </citation>
    <scope>NUCLEOTIDE SEQUENCE</scope>
</reference>